<reference evidence="1" key="2">
    <citation type="submission" date="2025-05" db="UniProtKB">
        <authorList>
            <consortium name="EnsemblFungi"/>
        </authorList>
    </citation>
    <scope>IDENTIFICATION</scope>
    <source>
        <strain evidence="1">4287 / CBS 123668 / FGSC 9935 / NRRL 34936</strain>
    </source>
</reference>
<dbReference type="VEuPathDB" id="FungiDB:FOXG_06609"/>
<gene>
    <name evidence="1" type="primary">28948468</name>
</gene>
<name>A0A0D2XTB6_FUSOF</name>
<proteinExistence type="predicted"/>
<dbReference type="EnsemblFungi" id="FOXG_07218T0">
    <property type="protein sequence ID" value="FOXG_07218P0"/>
    <property type="gene ID" value="FOXG_07218"/>
</dbReference>
<evidence type="ECO:0000313" key="1">
    <source>
        <dbReference type="EnsemblFungi" id="FOXG_07218P0"/>
    </source>
</evidence>
<accession>A0A0D2XTB6</accession>
<evidence type="ECO:0000313" key="2">
    <source>
        <dbReference type="Proteomes" id="UP000002489"/>
    </source>
</evidence>
<sequence>MVNVLSLLNGTRDHQEGRIPSGFIILDQLEVDGSSLLFKELIAVFVVLVTSQRFHQLSSLRGSPDEPDDVMQLAHRSPFPPEPKLTLFNLESHLGEGFSLKRVRIFSPEKGSSCKVKNVPKASCSMISNIFFRHCRIKLTIEAL</sequence>
<dbReference type="AlphaFoldDB" id="A0A0D2XTB6"/>
<dbReference type="Proteomes" id="UP000002489">
    <property type="component" value="Unassembled WGS sequence"/>
</dbReference>
<dbReference type="VEuPathDB" id="FungiDB:FOXG_07218"/>
<reference evidence="2" key="1">
    <citation type="journal article" date="2012" name="Mol. Plant Microbe Interact.">
        <title>A highly conserved effector in Fusarium oxysporum is required for full virulence on Arabidopsis.</title>
        <authorList>
            <person name="Thatcher L.F."/>
            <person name="Gardiner D.M."/>
            <person name="Kazan K."/>
            <person name="Manners J."/>
        </authorList>
    </citation>
    <scope>NUCLEOTIDE SEQUENCE [LARGE SCALE GENOMIC DNA]</scope>
    <source>
        <strain evidence="2">Fo5176</strain>
    </source>
</reference>
<protein>
    <submittedName>
        <fullName evidence="1">Uncharacterized protein</fullName>
    </submittedName>
</protein>
<dbReference type="EnsemblFungi" id="FOXG_06609T0">
    <property type="protein sequence ID" value="FOXG_06609P0"/>
    <property type="gene ID" value="FOXG_06609"/>
</dbReference>
<organism evidence="1 2">
    <name type="scientific">Fusarium oxysporum (strain Fo5176)</name>
    <name type="common">Fusarium vascular wilt</name>
    <dbReference type="NCBI Taxonomy" id="660025"/>
    <lineage>
        <taxon>Eukaryota</taxon>
        <taxon>Fungi</taxon>
        <taxon>Dikarya</taxon>
        <taxon>Ascomycota</taxon>
        <taxon>Pezizomycotina</taxon>
        <taxon>Sordariomycetes</taxon>
        <taxon>Hypocreomycetidae</taxon>
        <taxon>Hypocreales</taxon>
        <taxon>Nectriaceae</taxon>
        <taxon>Fusarium</taxon>
        <taxon>Fusarium oxysporum species complex</taxon>
    </lineage>
</organism>